<dbReference type="SUPFAM" id="SSF46689">
    <property type="entry name" value="Homeodomain-like"/>
    <property type="match status" value="1"/>
</dbReference>
<proteinExistence type="predicted"/>
<organism evidence="4 5">
    <name type="scientific">Winkia neuii</name>
    <dbReference type="NCBI Taxonomy" id="33007"/>
    <lineage>
        <taxon>Bacteria</taxon>
        <taxon>Bacillati</taxon>
        <taxon>Actinomycetota</taxon>
        <taxon>Actinomycetes</taxon>
        <taxon>Actinomycetales</taxon>
        <taxon>Actinomycetaceae</taxon>
        <taxon>Winkia</taxon>
    </lineage>
</organism>
<evidence type="ECO:0000313" key="5">
    <source>
        <dbReference type="Proteomes" id="UP000235122"/>
    </source>
</evidence>
<dbReference type="STRING" id="33007.HMPREF3198_00309"/>
<protein>
    <submittedName>
        <fullName evidence="4">TetR/AcrR family transcriptional regulator</fullName>
    </submittedName>
</protein>
<comment type="caution">
    <text evidence="4">The sequence shown here is derived from an EMBL/GenBank/DDBJ whole genome shotgun (WGS) entry which is preliminary data.</text>
</comment>
<reference evidence="4 5" key="1">
    <citation type="submission" date="2017-12" db="EMBL/GenBank/DDBJ databases">
        <title>Phylogenetic diversity of female urinary microbiome.</title>
        <authorList>
            <person name="Thomas-White K."/>
            <person name="Wolfe A.J."/>
        </authorList>
    </citation>
    <scope>NUCLEOTIDE SEQUENCE [LARGE SCALE GENOMIC DNA]</scope>
    <source>
        <strain evidence="4 5">UMB0402</strain>
    </source>
</reference>
<keyword evidence="5" id="KW-1185">Reference proteome</keyword>
<accession>A0A2I1IN38</accession>
<dbReference type="Proteomes" id="UP000235122">
    <property type="component" value="Unassembled WGS sequence"/>
</dbReference>
<gene>
    <name evidence="4" type="ORF">CYJ19_06705</name>
</gene>
<dbReference type="InterPro" id="IPR001647">
    <property type="entry name" value="HTH_TetR"/>
</dbReference>
<dbReference type="PROSITE" id="PS50977">
    <property type="entry name" value="HTH_TETR_2"/>
    <property type="match status" value="1"/>
</dbReference>
<dbReference type="GO" id="GO:0003677">
    <property type="term" value="F:DNA binding"/>
    <property type="evidence" value="ECO:0007669"/>
    <property type="project" value="UniProtKB-UniRule"/>
</dbReference>
<dbReference type="RefSeq" id="WP_024331984.1">
    <property type="nucleotide sequence ID" value="NZ_JASOXK010000007.1"/>
</dbReference>
<keyword evidence="1 2" id="KW-0238">DNA-binding</keyword>
<dbReference type="GeneID" id="35866682"/>
<sequence>MNEKRKTLPAPSSKEAILAALETIIEGGNLGALTATGLAREAGVSRRTIFNHFESLDEAVVEYCAQKILTLGNIILDHGEPSPTANAGDLFQNTATALLEADLADLIANFDQVIKGFSQRQTKTRQLSEQVFGQLSIDFRKRLTSKYPNVSVFDMRLTVGALFFAVSVCARQWVEKYSPIPGKVSPEARRQWQETLQIAFARLSAGLAR</sequence>
<evidence type="ECO:0000256" key="1">
    <source>
        <dbReference type="ARBA" id="ARBA00023125"/>
    </source>
</evidence>
<dbReference type="AlphaFoldDB" id="A0A2I1IN38"/>
<dbReference type="InterPro" id="IPR009057">
    <property type="entry name" value="Homeodomain-like_sf"/>
</dbReference>
<name>A0A2I1IN38_9ACTO</name>
<dbReference type="Gene3D" id="1.10.357.10">
    <property type="entry name" value="Tetracycline Repressor, domain 2"/>
    <property type="match status" value="1"/>
</dbReference>
<dbReference type="Pfam" id="PF00440">
    <property type="entry name" value="TetR_N"/>
    <property type="match status" value="1"/>
</dbReference>
<dbReference type="EMBL" id="PKKO01000003">
    <property type="protein sequence ID" value="PKY72525.1"/>
    <property type="molecule type" value="Genomic_DNA"/>
</dbReference>
<feature type="DNA-binding region" description="H-T-H motif" evidence="2">
    <location>
        <begin position="34"/>
        <end position="53"/>
    </location>
</feature>
<feature type="domain" description="HTH tetR-type" evidence="3">
    <location>
        <begin position="11"/>
        <end position="71"/>
    </location>
</feature>
<evidence type="ECO:0000256" key="2">
    <source>
        <dbReference type="PROSITE-ProRule" id="PRU00335"/>
    </source>
</evidence>
<evidence type="ECO:0000313" key="4">
    <source>
        <dbReference type="EMBL" id="PKY72525.1"/>
    </source>
</evidence>
<evidence type="ECO:0000259" key="3">
    <source>
        <dbReference type="PROSITE" id="PS50977"/>
    </source>
</evidence>